<protein>
    <submittedName>
        <fullName evidence="2">Uncharacterized protein</fullName>
    </submittedName>
</protein>
<keyword evidence="1" id="KW-0472">Membrane</keyword>
<reference evidence="2 3" key="1">
    <citation type="journal article" date="2014" name="Int. J. Syst. Evol. Microbiol.">
        <title>Complete genome sequence of Corynebacterium casei LMG S-19264T (=DSM 44701T), isolated from a smear-ripened cheese.</title>
        <authorList>
            <consortium name="US DOE Joint Genome Institute (JGI-PGF)"/>
            <person name="Walter F."/>
            <person name="Albersmeier A."/>
            <person name="Kalinowski J."/>
            <person name="Ruckert C."/>
        </authorList>
    </citation>
    <scope>NUCLEOTIDE SEQUENCE [LARGE SCALE GENOMIC DNA]</scope>
    <source>
        <strain evidence="2 3">CECT 8670</strain>
    </source>
</reference>
<proteinExistence type="predicted"/>
<sequence length="253" mass="29829">MNLLVNITTADWINIIIASITLLTAIIALLTINEMRKQRVHSYFPDLNMANFSFYVYKRDNDDEIKSINLHYYKKRKKKKEKIDGFNELKIGINNIGFGVAKNVNWTWGFDFEQAKKIICKDKSVKWEKKGNNIIIESKKANIEWAFDIYQDSIGGNFNFILPFSNENRKTEIVIPYYFINLYWLHMITKIGKKGIKSIEDYFPNLELNVKYTDIHSNEIEKTFLIKINIQMIAVVQENTKTLAKFRFEISEK</sequence>
<dbReference type="RefSeq" id="WP_261973907.1">
    <property type="nucleotide sequence ID" value="NZ_CP103460.1"/>
</dbReference>
<feature type="transmembrane region" description="Helical" evidence="1">
    <location>
        <begin position="12"/>
        <end position="32"/>
    </location>
</feature>
<name>A0AAJ1VGG9_9FLAO</name>
<gene>
    <name evidence="2" type="ORF">QWY81_07235</name>
</gene>
<evidence type="ECO:0000313" key="3">
    <source>
        <dbReference type="Proteomes" id="UP001228636"/>
    </source>
</evidence>
<dbReference type="EMBL" id="JAUFQH010000005">
    <property type="protein sequence ID" value="MDN3619244.1"/>
    <property type="molecule type" value="Genomic_DNA"/>
</dbReference>
<evidence type="ECO:0000313" key="2">
    <source>
        <dbReference type="EMBL" id="MDN3619244.1"/>
    </source>
</evidence>
<organism evidence="2 3">
    <name type="scientific">Polaribacter sejongensis</name>
    <dbReference type="NCBI Taxonomy" id="985043"/>
    <lineage>
        <taxon>Bacteria</taxon>
        <taxon>Pseudomonadati</taxon>
        <taxon>Bacteroidota</taxon>
        <taxon>Flavobacteriia</taxon>
        <taxon>Flavobacteriales</taxon>
        <taxon>Flavobacteriaceae</taxon>
    </lineage>
</organism>
<comment type="caution">
    <text evidence="2">The sequence shown here is derived from an EMBL/GenBank/DDBJ whole genome shotgun (WGS) entry which is preliminary data.</text>
</comment>
<keyword evidence="1" id="KW-0812">Transmembrane</keyword>
<keyword evidence="1" id="KW-1133">Transmembrane helix</keyword>
<dbReference type="Proteomes" id="UP001228636">
    <property type="component" value="Unassembled WGS sequence"/>
</dbReference>
<evidence type="ECO:0000256" key="1">
    <source>
        <dbReference type="SAM" id="Phobius"/>
    </source>
</evidence>
<dbReference type="AlphaFoldDB" id="A0AAJ1VGG9"/>
<accession>A0AAJ1VGG9</accession>